<feature type="compositionally biased region" description="Low complexity" evidence="1">
    <location>
        <begin position="770"/>
        <end position="780"/>
    </location>
</feature>
<proteinExistence type="predicted"/>
<evidence type="ECO:0000313" key="2">
    <source>
        <dbReference type="EMBL" id="CAE0622905.1"/>
    </source>
</evidence>
<name>A0A6V1NDR9_HETAK</name>
<feature type="region of interest" description="Disordered" evidence="1">
    <location>
        <begin position="750"/>
        <end position="818"/>
    </location>
</feature>
<organism evidence="2">
    <name type="scientific">Heterosigma akashiwo</name>
    <name type="common">Chromophytic alga</name>
    <name type="synonym">Heterosigma carterae</name>
    <dbReference type="NCBI Taxonomy" id="2829"/>
    <lineage>
        <taxon>Eukaryota</taxon>
        <taxon>Sar</taxon>
        <taxon>Stramenopiles</taxon>
        <taxon>Ochrophyta</taxon>
        <taxon>Raphidophyceae</taxon>
        <taxon>Chattonellales</taxon>
        <taxon>Chattonellaceae</taxon>
        <taxon>Heterosigma</taxon>
    </lineage>
</organism>
<dbReference type="EMBL" id="HBIU01004274">
    <property type="protein sequence ID" value="CAE0622905.1"/>
    <property type="molecule type" value="Transcribed_RNA"/>
</dbReference>
<gene>
    <name evidence="2" type="ORF">HAKA00212_LOCUS1568</name>
</gene>
<accession>A0A6V1NDR9</accession>
<sequence>MGRWYGALSCSMTYNCPWFSIPYTLMDRSLVVRRLCRHFITGAERFLDYQAQMDHRENVVKPLLVRKANRLAKEKELTDEEKTKRLMTYADVLHKEMLKFASNKVVDEVTGRRKPGTGTHLMSYPPFGFAQKSGTCALHHVCNDAKRVAQDLVDTAARQSMEAGHPYFLPGGQGKDVRQRRAKGAAIVTSGATPDVTQAPRDSSLSCIRGCLLKASPKLARELTGPFIPQTAAEKASCQAGHGAVSEDDDEQAGDGSGQPIDRPAASVGGGEDDVDIQPLEGTEAAENTMRVFSALHQVTQRLMRTYQGAQSVDLAEGPEDVMEAKGASSKDDKGDQPSARKQTFRMIGRDSKIFLKNGPAMASYLVAGFKGVRKLVADAWARATPAGEDDAPPTSSDGQAAAAAPPSRGEVGPLDPPGNATPPEAGAFPTDAPAGEGGPAEGLTEEGKVDTSEAAVMRAAVIAATRIHLLRCLEVHTSTYCCSFNFDEHCLQFIGLLYLALHEDFSLPFKTSSFFLAVVAPALLFLLRTSFIFVSGLYYAGLGILGKLEGGEHNNKLVKKRRWGWTNHQPGAGAQLLDSTVETYLGGNLLRELVGEWKPTVPLEDRNDHVRRATFGPEVPEAQYYLQCRVCRTLKDDLHPVFQQFAPLLDQVANALPEENVQRLLGELEKCRGSRTWNPDAPRPAQQHLEPRERLKHEVNTYMDYHGTTGYPLSSHVKAKDNSIGLPGWSEPPTRPLSVHRVFNMKVDYRPIRPPNDDEPEPTASDGEAAAASIPDAAAGDPEERPIQPPDDDVAERTSSDGSAAAAAPSSTPEVGAYLPLPEDVVEDPEYLQLRANMVCQLAKLQCPEKGEWWYLGTTLVKEQTPEGEVVVKERTGFLRDFRRGTAAATWSKDPRPDEWFAAELVGEPPPEAQRFGPQMLSKNPFVPDQEFVNRLPFLSEAFSSHLALDFNPEQPVCGLCGHVFLLLFTSMLGREAQDCVPYLTGYFKTIHRGGCSSQAPLPPPIPPARAFMKIIISNLVYFPCC</sequence>
<feature type="region of interest" description="Disordered" evidence="1">
    <location>
        <begin position="311"/>
        <end position="342"/>
    </location>
</feature>
<evidence type="ECO:0000256" key="1">
    <source>
        <dbReference type="SAM" id="MobiDB-lite"/>
    </source>
</evidence>
<protein>
    <submittedName>
        <fullName evidence="2">Uncharacterized protein</fullName>
    </submittedName>
</protein>
<dbReference type="AlphaFoldDB" id="A0A6V1NDR9"/>
<reference evidence="2" key="1">
    <citation type="submission" date="2021-01" db="EMBL/GenBank/DDBJ databases">
        <authorList>
            <person name="Corre E."/>
            <person name="Pelletier E."/>
            <person name="Niang G."/>
            <person name="Scheremetjew M."/>
            <person name="Finn R."/>
            <person name="Kale V."/>
            <person name="Holt S."/>
            <person name="Cochrane G."/>
            <person name="Meng A."/>
            <person name="Brown T."/>
            <person name="Cohen L."/>
        </authorList>
    </citation>
    <scope>NUCLEOTIDE SEQUENCE</scope>
    <source>
        <strain evidence="2">CCMP3107</strain>
    </source>
</reference>
<feature type="region of interest" description="Disordered" evidence="1">
    <location>
        <begin position="386"/>
        <end position="450"/>
    </location>
</feature>
<feature type="region of interest" description="Disordered" evidence="1">
    <location>
        <begin position="674"/>
        <end position="693"/>
    </location>
</feature>
<feature type="region of interest" description="Disordered" evidence="1">
    <location>
        <begin position="234"/>
        <end position="277"/>
    </location>
</feature>
<feature type="compositionally biased region" description="Low complexity" evidence="1">
    <location>
        <begin position="801"/>
        <end position="812"/>
    </location>
</feature>